<dbReference type="GO" id="GO:0009055">
    <property type="term" value="F:electron transfer activity"/>
    <property type="evidence" value="ECO:0007669"/>
    <property type="project" value="InterPro"/>
</dbReference>
<keyword evidence="6" id="KW-0249">Electron transport</keyword>
<dbReference type="Proteomes" id="UP000031631">
    <property type="component" value="Chromosome"/>
</dbReference>
<comment type="PTM">
    <text evidence="8">Binds 2 heme c groups covalently per subunit.</text>
</comment>
<dbReference type="OrthoDB" id="9773456at2"/>
<evidence type="ECO:0000256" key="2">
    <source>
        <dbReference type="ARBA" id="ARBA00022448"/>
    </source>
</evidence>
<evidence type="ECO:0000256" key="4">
    <source>
        <dbReference type="ARBA" id="ARBA00022723"/>
    </source>
</evidence>
<reference evidence="12 13" key="1">
    <citation type="journal article" date="2014" name="PLoS ONE">
        <title>Physiological and genomic features of a novel sulfur-oxidizing gammaproteobacterium belonging to a previously uncultivated symbiotic lineage isolated from a hydrothermal vent.</title>
        <authorList>
            <person name="Nunoura T."/>
            <person name="Takaki Y."/>
            <person name="Kazama H."/>
            <person name="Kakuta J."/>
            <person name="Shimamura S."/>
            <person name="Makita H."/>
            <person name="Hirai M."/>
            <person name="Miyazaki M."/>
            <person name="Takai K."/>
        </authorList>
    </citation>
    <scope>NUCLEOTIDE SEQUENCE [LARGE SCALE GENOMIC DNA]</scope>
    <source>
        <strain evidence="12 13">Hiromi1</strain>
    </source>
</reference>
<feature type="signal peptide" evidence="10">
    <location>
        <begin position="1"/>
        <end position="24"/>
    </location>
</feature>
<keyword evidence="13" id="KW-1185">Reference proteome</keyword>
<dbReference type="AlphaFoldDB" id="A0A7U6GH73"/>
<dbReference type="Pfam" id="PF00034">
    <property type="entry name" value="Cytochrom_C"/>
    <property type="match status" value="2"/>
</dbReference>
<keyword evidence="10" id="KW-0732">Signal</keyword>
<evidence type="ECO:0000256" key="3">
    <source>
        <dbReference type="ARBA" id="ARBA00022617"/>
    </source>
</evidence>
<feature type="chain" id="PRO_5031488606" evidence="10">
    <location>
        <begin position="25"/>
        <end position="239"/>
    </location>
</feature>
<dbReference type="InterPro" id="IPR036909">
    <property type="entry name" value="Cyt_c-like_dom_sf"/>
</dbReference>
<dbReference type="GO" id="GO:0020037">
    <property type="term" value="F:heme binding"/>
    <property type="evidence" value="ECO:0007669"/>
    <property type="project" value="InterPro"/>
</dbReference>
<gene>
    <name evidence="12" type="ORF">TBH_C0622</name>
</gene>
<evidence type="ECO:0000256" key="10">
    <source>
        <dbReference type="SAM" id="SignalP"/>
    </source>
</evidence>
<dbReference type="PIRSF" id="PIRSF000005">
    <property type="entry name" value="Cytochrome_c4"/>
    <property type="match status" value="1"/>
</dbReference>
<proteinExistence type="predicted"/>
<accession>A0A7U6GH73</accession>
<evidence type="ECO:0000256" key="5">
    <source>
        <dbReference type="ARBA" id="ARBA00022764"/>
    </source>
</evidence>
<dbReference type="EMBL" id="AP012273">
    <property type="protein sequence ID" value="BAO43560.1"/>
    <property type="molecule type" value="Genomic_DNA"/>
</dbReference>
<evidence type="ECO:0000256" key="6">
    <source>
        <dbReference type="ARBA" id="ARBA00022982"/>
    </source>
</evidence>
<dbReference type="GO" id="GO:0005506">
    <property type="term" value="F:iron ion binding"/>
    <property type="evidence" value="ECO:0007669"/>
    <property type="project" value="InterPro"/>
</dbReference>
<evidence type="ECO:0000256" key="1">
    <source>
        <dbReference type="ARBA" id="ARBA00004418"/>
    </source>
</evidence>
<feature type="binding site" description="covalent" evidence="8">
    <location>
        <position position="57"/>
    </location>
    <ligand>
        <name>heme c</name>
        <dbReference type="ChEBI" id="CHEBI:61717"/>
        <label>1</label>
    </ligand>
</feature>
<keyword evidence="3 8" id="KW-0349">Heme</keyword>
<evidence type="ECO:0000256" key="7">
    <source>
        <dbReference type="ARBA" id="ARBA00023004"/>
    </source>
</evidence>
<sequence length="239" mass="27224">MNKRLMASMLTITAAMLASGSAFSNEWMSKGGERDETLKLKPNHEDGIEVFEVCAACHLTEGWGTKDGTFPQIAGQHQTVLVKQLTDIREGHRDNPTMYPFAKPESIGGPQAMEDVTYYISTLKMNPDNGKGEWAEGTPEYEHGKQLFKDNCVKCHGDKGQGNAKKFYPRIQGQHYKYMVRQFEWIRDGKRRNANPDMVKQIKEFSNEDMKHVINYVSRIPVPKEDLAPSKDYVNPDYD</sequence>
<dbReference type="Gene3D" id="1.10.760.10">
    <property type="entry name" value="Cytochrome c-like domain"/>
    <property type="match status" value="2"/>
</dbReference>
<feature type="binding site" description="axial binding residue" evidence="9">
    <location>
        <position position="156"/>
    </location>
    <ligand>
        <name>heme c</name>
        <dbReference type="ChEBI" id="CHEBI:61717"/>
        <label>2</label>
    </ligand>
    <ligandPart>
        <name>Fe</name>
        <dbReference type="ChEBI" id="CHEBI:18248"/>
    </ligandPart>
</feature>
<feature type="binding site" description="axial binding residue" evidence="9">
    <location>
        <position position="98"/>
    </location>
    <ligand>
        <name>heme c</name>
        <dbReference type="ChEBI" id="CHEBI:61717"/>
        <label>1</label>
    </ligand>
    <ligandPart>
        <name>Fe</name>
        <dbReference type="ChEBI" id="CHEBI:18248"/>
    </ligandPart>
</feature>
<feature type="binding site" description="covalent" evidence="8">
    <location>
        <position position="152"/>
    </location>
    <ligand>
        <name>heme c</name>
        <dbReference type="ChEBI" id="CHEBI:61717"/>
        <label>2</label>
    </ligand>
</feature>
<evidence type="ECO:0000313" key="13">
    <source>
        <dbReference type="Proteomes" id="UP000031631"/>
    </source>
</evidence>
<dbReference type="RefSeq" id="WP_041065405.1">
    <property type="nucleotide sequence ID" value="NZ_AP012273.1"/>
</dbReference>
<dbReference type="PANTHER" id="PTHR33751:SF9">
    <property type="entry name" value="CYTOCHROME C4"/>
    <property type="match status" value="1"/>
</dbReference>
<keyword evidence="5" id="KW-0574">Periplasm</keyword>
<dbReference type="InterPro" id="IPR050597">
    <property type="entry name" value="Cytochrome_c_Oxidase_Subunit"/>
</dbReference>
<keyword evidence="2" id="KW-0813">Transport</keyword>
<feature type="binding site" description="covalent" evidence="8">
    <location>
        <position position="155"/>
    </location>
    <ligand>
        <name>heme c</name>
        <dbReference type="ChEBI" id="CHEBI:61717"/>
        <label>2</label>
    </ligand>
</feature>
<name>A0A7U6GH73_9GAMM</name>
<dbReference type="InterPro" id="IPR009056">
    <property type="entry name" value="Cyt_c-like_dom"/>
</dbReference>
<evidence type="ECO:0000259" key="11">
    <source>
        <dbReference type="PROSITE" id="PS51007"/>
    </source>
</evidence>
<organism evidence="12 13">
    <name type="scientific">Thiolapillus brandeum</name>
    <dbReference type="NCBI Taxonomy" id="1076588"/>
    <lineage>
        <taxon>Bacteria</taxon>
        <taxon>Pseudomonadati</taxon>
        <taxon>Pseudomonadota</taxon>
        <taxon>Gammaproteobacteria</taxon>
        <taxon>Chromatiales</taxon>
        <taxon>Sedimenticolaceae</taxon>
        <taxon>Thiolapillus</taxon>
    </lineage>
</organism>
<dbReference type="KEGG" id="tbn:TBH_C0622"/>
<dbReference type="SUPFAM" id="SSF46626">
    <property type="entry name" value="Cytochrome c"/>
    <property type="match status" value="2"/>
</dbReference>
<feature type="binding site" description="axial binding residue" evidence="9">
    <location>
        <position position="58"/>
    </location>
    <ligand>
        <name>heme c</name>
        <dbReference type="ChEBI" id="CHEBI:61717"/>
        <label>1</label>
    </ligand>
    <ligandPart>
        <name>Fe</name>
        <dbReference type="ChEBI" id="CHEBI:18248"/>
    </ligandPart>
</feature>
<feature type="domain" description="Cytochrome c" evidence="11">
    <location>
        <begin position="42"/>
        <end position="124"/>
    </location>
</feature>
<keyword evidence="4 9" id="KW-0479">Metal-binding</keyword>
<protein>
    <submittedName>
        <fullName evidence="12">Cytochrome c, class I</fullName>
    </submittedName>
</protein>
<evidence type="ECO:0000313" key="12">
    <source>
        <dbReference type="EMBL" id="BAO43560.1"/>
    </source>
</evidence>
<dbReference type="InterPro" id="IPR024167">
    <property type="entry name" value="Cytochrome_c4-like"/>
</dbReference>
<comment type="subcellular location">
    <subcellularLocation>
        <location evidence="1">Periplasm</location>
    </subcellularLocation>
</comment>
<keyword evidence="7 9" id="KW-0408">Iron</keyword>
<evidence type="ECO:0000256" key="9">
    <source>
        <dbReference type="PIRSR" id="PIRSR000005-2"/>
    </source>
</evidence>
<dbReference type="PROSITE" id="PS51007">
    <property type="entry name" value="CYTC"/>
    <property type="match status" value="2"/>
</dbReference>
<feature type="domain" description="Cytochrome c" evidence="11">
    <location>
        <begin position="139"/>
        <end position="221"/>
    </location>
</feature>
<feature type="binding site" description="covalent" evidence="8">
    <location>
        <position position="54"/>
    </location>
    <ligand>
        <name>heme c</name>
        <dbReference type="ChEBI" id="CHEBI:61717"/>
        <label>1</label>
    </ligand>
</feature>
<dbReference type="GO" id="GO:0042597">
    <property type="term" value="C:periplasmic space"/>
    <property type="evidence" value="ECO:0007669"/>
    <property type="project" value="UniProtKB-SubCell"/>
</dbReference>
<evidence type="ECO:0000256" key="8">
    <source>
        <dbReference type="PIRSR" id="PIRSR000005-1"/>
    </source>
</evidence>
<dbReference type="PANTHER" id="PTHR33751">
    <property type="entry name" value="CBB3-TYPE CYTOCHROME C OXIDASE SUBUNIT FIXP"/>
    <property type="match status" value="1"/>
</dbReference>